<keyword evidence="2 4" id="KW-0808">Transferase</keyword>
<dbReference type="InterPro" id="IPR036259">
    <property type="entry name" value="MFS_trans_sf"/>
</dbReference>
<evidence type="ECO:0000256" key="1">
    <source>
        <dbReference type="ARBA" id="ARBA00007867"/>
    </source>
</evidence>
<feature type="compositionally biased region" description="Basic and acidic residues" evidence="6">
    <location>
        <begin position="12"/>
        <end position="72"/>
    </location>
</feature>
<feature type="binding site" evidence="4">
    <location>
        <position position="324"/>
    </location>
    <ligand>
        <name>S-methyl-5'-thioadenosine</name>
        <dbReference type="ChEBI" id="CHEBI:17509"/>
    </ligand>
</feature>
<feature type="transmembrane region" description="Helical" evidence="4">
    <location>
        <begin position="122"/>
        <end position="141"/>
    </location>
</feature>
<feature type="transmembrane region" description="Helical" evidence="4">
    <location>
        <begin position="218"/>
        <end position="244"/>
    </location>
</feature>
<dbReference type="InterPro" id="IPR001045">
    <property type="entry name" value="Spermi_synthase"/>
</dbReference>
<accession>A0A931DEF7</accession>
<dbReference type="EC" id="2.5.1.16" evidence="4"/>
<comment type="caution">
    <text evidence="8">The sequence shown here is derived from an EMBL/GenBank/DDBJ whole genome shotgun (WGS) entry which is preliminary data.</text>
</comment>
<keyword evidence="4" id="KW-0472">Membrane</keyword>
<comment type="subcellular location">
    <subcellularLocation>
        <location evidence="4">Cell membrane</location>
        <topology evidence="4">Multi-pass membrane protein</topology>
    </subcellularLocation>
</comment>
<evidence type="ECO:0000259" key="7">
    <source>
        <dbReference type="PROSITE" id="PS51006"/>
    </source>
</evidence>
<dbReference type="SUPFAM" id="SSF53335">
    <property type="entry name" value="S-adenosyl-L-methionine-dependent methyltransferases"/>
    <property type="match status" value="1"/>
</dbReference>
<feature type="binding site" evidence="4">
    <location>
        <position position="401"/>
    </location>
    <ligand>
        <name>S-methyl-5'-thioadenosine</name>
        <dbReference type="ChEBI" id="CHEBI:17509"/>
    </ligand>
</feature>
<comment type="similarity">
    <text evidence="1 4">Belongs to the spermidine/spermine synthase family.</text>
</comment>
<dbReference type="EMBL" id="JADOUA010000001">
    <property type="protein sequence ID" value="MBG6087324.1"/>
    <property type="molecule type" value="Genomic_DNA"/>
</dbReference>
<feature type="transmembrane region" description="Helical" evidence="4">
    <location>
        <begin position="153"/>
        <end position="177"/>
    </location>
</feature>
<evidence type="ECO:0000313" key="9">
    <source>
        <dbReference type="Proteomes" id="UP000614047"/>
    </source>
</evidence>
<dbReference type="AlphaFoldDB" id="A0A931DEF7"/>
<comment type="function">
    <text evidence="4">Catalyzes the irreversible transfer of a propylamine group from the amino donor S-adenosylmethioninamine (decarboxy-AdoMet) to putrescine (1,4-diaminobutane) to yield spermidine.</text>
</comment>
<dbReference type="GO" id="GO:0008295">
    <property type="term" value="P:spermidine biosynthetic process"/>
    <property type="evidence" value="ECO:0007669"/>
    <property type="project" value="UniProtKB-UniRule"/>
</dbReference>
<keyword evidence="3 4" id="KW-0620">Polyamine biosynthesis</keyword>
<gene>
    <name evidence="4" type="primary">speE</name>
    <name evidence="8" type="ORF">IW256_001437</name>
</gene>
<dbReference type="PROSITE" id="PS51006">
    <property type="entry name" value="PABS_2"/>
    <property type="match status" value="1"/>
</dbReference>
<dbReference type="GO" id="GO:0010487">
    <property type="term" value="F:thermospermine synthase activity"/>
    <property type="evidence" value="ECO:0007669"/>
    <property type="project" value="UniProtKB-ARBA"/>
</dbReference>
<feature type="transmembrane region" description="Helical" evidence="4">
    <location>
        <begin position="183"/>
        <end position="206"/>
    </location>
</feature>
<keyword evidence="4" id="KW-1133">Transmembrane helix</keyword>
<proteinExistence type="inferred from homology"/>
<comment type="caution">
    <text evidence="4">Lacks conserved residue(s) required for the propagation of feature annotation.</text>
</comment>
<dbReference type="GO" id="GO:0004766">
    <property type="term" value="F:spermidine synthase activity"/>
    <property type="evidence" value="ECO:0007669"/>
    <property type="project" value="UniProtKB-UniRule"/>
</dbReference>
<reference evidence="8" key="1">
    <citation type="submission" date="2020-11" db="EMBL/GenBank/DDBJ databases">
        <title>Sequencing the genomes of 1000 actinobacteria strains.</title>
        <authorList>
            <person name="Klenk H.-P."/>
        </authorList>
    </citation>
    <scope>NUCLEOTIDE SEQUENCE</scope>
    <source>
        <strain evidence="8">DSM 43175</strain>
    </source>
</reference>
<protein>
    <recommendedName>
        <fullName evidence="4">Polyamine aminopropyltransferase</fullName>
    </recommendedName>
    <alternativeName>
        <fullName evidence="4">Putrescine aminopropyltransferase</fullName>
        <shortName evidence="4">PAPT</shortName>
    </alternativeName>
    <alternativeName>
        <fullName evidence="4">Spermidine synthase</fullName>
        <shortName evidence="4">SPDS</shortName>
        <shortName evidence="4">SPDSY</shortName>
        <ecNumber evidence="4">2.5.1.16</ecNumber>
    </alternativeName>
</protein>
<feature type="binding site" evidence="4">
    <location>
        <begin position="435"/>
        <end position="436"/>
    </location>
    <ligand>
        <name>S-methyl-5'-thioadenosine</name>
        <dbReference type="ChEBI" id="CHEBI:17509"/>
    </ligand>
</feature>
<name>A0A931DEF7_9ACTN</name>
<dbReference type="PROSITE" id="PS01330">
    <property type="entry name" value="PABS_1"/>
    <property type="match status" value="1"/>
</dbReference>
<dbReference type="Gene3D" id="3.40.50.150">
    <property type="entry name" value="Vaccinia Virus protein VP39"/>
    <property type="match status" value="1"/>
</dbReference>
<feature type="transmembrane region" description="Helical" evidence="4">
    <location>
        <begin position="250"/>
        <end position="269"/>
    </location>
</feature>
<sequence>MAESPPPAVTAAEREPTEREATEREATEREATEREATEREATEREATEREATEREATERGDGGREAAGHEAGGRAQEPLRLPARAARSLVLAAVFTCAACGLVYELALVALGSYLVGNSVTQASIVLSVMVFAMGIGSLAAKPLQRHPVAAFALVEGLLALLGGLSVLILYAAFAWLDLYVPALVVVAFGVGSLIGAEIPLLMTLLQRIRRQDAGSAVADLFAADYVGALIGGLAFPFFLLPLFGHIKGALLVGAVNAVAGIAVVLWLFRHQIGRRARIALWAGMAAVLAVLGGTYALADGFEISARQALYRDPIALAERTPYQEIVLTRKVALSGRPDLRLFLNGDLQFSSVDEYRYHEALVHPAMAGARGDVLVLGGGDGLALREVLRYPDVRSATLVELDPAMTELARTHREIAGLNRHAFDDPRVTTVNADAFSWLRTAARRYDSIIVDMPDPDDVATAKLYSVEFYGLVKRALAPGGRMVVQSGSPYFAPRSFWCIEKTIREAGMATVPYHVDVPSFGDWGYVLATPEPGPPPKLELAPSVPAGLRFLDADVLRSAAVFGKDLRHRDVQANTLVHPRLVEYENEEWKDA</sequence>
<evidence type="ECO:0000256" key="4">
    <source>
        <dbReference type="HAMAP-Rule" id="MF_00198"/>
    </source>
</evidence>
<dbReference type="CDD" id="cd02440">
    <property type="entry name" value="AdoMet_MTases"/>
    <property type="match status" value="1"/>
</dbReference>
<evidence type="ECO:0000256" key="3">
    <source>
        <dbReference type="ARBA" id="ARBA00023115"/>
    </source>
</evidence>
<comment type="pathway">
    <text evidence="4">Amine and polyamine biosynthesis; spermidine biosynthesis; spermidine from putrescine: step 1/1.</text>
</comment>
<dbReference type="SUPFAM" id="SSF103473">
    <property type="entry name" value="MFS general substrate transporter"/>
    <property type="match status" value="1"/>
</dbReference>
<dbReference type="InterPro" id="IPR030374">
    <property type="entry name" value="PABS"/>
</dbReference>
<evidence type="ECO:0000256" key="6">
    <source>
        <dbReference type="SAM" id="MobiDB-lite"/>
    </source>
</evidence>
<dbReference type="InterPro" id="IPR030373">
    <property type="entry name" value="PABS_CS"/>
</dbReference>
<feature type="region of interest" description="Disordered" evidence="6">
    <location>
        <begin position="1"/>
        <end position="78"/>
    </location>
</feature>
<feature type="domain" description="PABS" evidence="7">
    <location>
        <begin position="294"/>
        <end position="532"/>
    </location>
</feature>
<dbReference type="Gene3D" id="1.20.1250.20">
    <property type="entry name" value="MFS general substrate transporter like domains"/>
    <property type="match status" value="1"/>
</dbReference>
<feature type="binding site" evidence="4">
    <location>
        <position position="359"/>
    </location>
    <ligand>
        <name>spermidine</name>
        <dbReference type="ChEBI" id="CHEBI:57834"/>
    </ligand>
</feature>
<dbReference type="Pfam" id="PF01564">
    <property type="entry name" value="Spermine_synth"/>
    <property type="match status" value="1"/>
</dbReference>
<feature type="binding site" evidence="4">
    <location>
        <position position="381"/>
    </location>
    <ligand>
        <name>spermidine</name>
        <dbReference type="ChEBI" id="CHEBI:57834"/>
    </ligand>
</feature>
<dbReference type="PANTHER" id="PTHR43317:SF1">
    <property type="entry name" value="THERMOSPERMINE SYNTHASE ACAULIS5"/>
    <property type="match status" value="1"/>
</dbReference>
<dbReference type="GO" id="GO:0005886">
    <property type="term" value="C:plasma membrane"/>
    <property type="evidence" value="ECO:0007669"/>
    <property type="project" value="UniProtKB-SubCell"/>
</dbReference>
<comment type="subunit">
    <text evidence="4">Homodimer or homotetramer.</text>
</comment>
<dbReference type="FunFam" id="3.40.50.150:FF:000088">
    <property type="entry name" value="Polyamine aminopropyltransferase"/>
    <property type="match status" value="1"/>
</dbReference>
<dbReference type="InterPro" id="IPR029063">
    <property type="entry name" value="SAM-dependent_MTases_sf"/>
</dbReference>
<organism evidence="8 9">
    <name type="scientific">Actinomadura viridis</name>
    <dbReference type="NCBI Taxonomy" id="58110"/>
    <lineage>
        <taxon>Bacteria</taxon>
        <taxon>Bacillati</taxon>
        <taxon>Actinomycetota</taxon>
        <taxon>Actinomycetes</taxon>
        <taxon>Streptosporangiales</taxon>
        <taxon>Thermomonosporaceae</taxon>
        <taxon>Actinomadura</taxon>
    </lineage>
</organism>
<dbReference type="PANTHER" id="PTHR43317">
    <property type="entry name" value="THERMOSPERMINE SYNTHASE ACAULIS5"/>
    <property type="match status" value="1"/>
</dbReference>
<keyword evidence="4" id="KW-0745">Spermidine biosynthesis</keyword>
<keyword evidence="9" id="KW-1185">Reference proteome</keyword>
<dbReference type="Proteomes" id="UP000614047">
    <property type="component" value="Unassembled WGS sequence"/>
</dbReference>
<comment type="catalytic activity">
    <reaction evidence="4">
        <text>S-adenosyl 3-(methylsulfanyl)propylamine + putrescine = S-methyl-5'-thioadenosine + spermidine + H(+)</text>
        <dbReference type="Rhea" id="RHEA:12721"/>
        <dbReference type="ChEBI" id="CHEBI:15378"/>
        <dbReference type="ChEBI" id="CHEBI:17509"/>
        <dbReference type="ChEBI" id="CHEBI:57443"/>
        <dbReference type="ChEBI" id="CHEBI:57834"/>
        <dbReference type="ChEBI" id="CHEBI:326268"/>
        <dbReference type="EC" id="2.5.1.16"/>
    </reaction>
</comment>
<feature type="transmembrane region" description="Helical" evidence="4">
    <location>
        <begin position="281"/>
        <end position="299"/>
    </location>
</feature>
<evidence type="ECO:0000313" key="8">
    <source>
        <dbReference type="EMBL" id="MBG6087324.1"/>
    </source>
</evidence>
<feature type="active site" description="Proton acceptor" evidence="4 5">
    <location>
        <position position="453"/>
    </location>
</feature>
<dbReference type="RefSeq" id="WP_231403689.1">
    <property type="nucleotide sequence ID" value="NZ_BAABES010000006.1"/>
</dbReference>
<dbReference type="NCBIfam" id="NF002956">
    <property type="entry name" value="PRK03612.1"/>
    <property type="match status" value="1"/>
</dbReference>
<keyword evidence="4" id="KW-1003">Cell membrane</keyword>
<keyword evidence="4" id="KW-0812">Transmembrane</keyword>
<evidence type="ECO:0000256" key="5">
    <source>
        <dbReference type="PROSITE-ProRule" id="PRU00354"/>
    </source>
</evidence>
<dbReference type="HAMAP" id="MF_00198">
    <property type="entry name" value="Spermidine_synth"/>
    <property type="match status" value="1"/>
</dbReference>
<evidence type="ECO:0000256" key="2">
    <source>
        <dbReference type="ARBA" id="ARBA00022679"/>
    </source>
</evidence>
<feature type="transmembrane region" description="Helical" evidence="4">
    <location>
        <begin position="89"/>
        <end position="116"/>
    </location>
</feature>